<dbReference type="SUPFAM" id="SSF51011">
    <property type="entry name" value="Glycosyl hydrolase domain"/>
    <property type="match status" value="1"/>
</dbReference>
<gene>
    <name evidence="2" type="ORF">GM50_11850</name>
</gene>
<dbReference type="PANTHER" id="PTHR10357:SF209">
    <property type="entry name" value="PERIPLASMIC ALPHA-AMYLASE"/>
    <property type="match status" value="1"/>
</dbReference>
<dbReference type="InterPro" id="IPR006047">
    <property type="entry name" value="GH13_cat_dom"/>
</dbReference>
<dbReference type="EMBL" id="JNSK01000044">
    <property type="protein sequence ID" value="KGA17363.1"/>
    <property type="molecule type" value="Genomic_DNA"/>
</dbReference>
<reference evidence="2" key="1">
    <citation type="submission" date="2014-05" db="EMBL/GenBank/DDBJ databases">
        <title>Key roles for freshwater Actinobacteria revealed by deep metagenomic sequencing.</title>
        <authorList>
            <person name="Ghai R."/>
            <person name="Mizuno C.M."/>
            <person name="Picazo A."/>
            <person name="Camacho A."/>
            <person name="Rodriguez-Valera F."/>
        </authorList>
    </citation>
    <scope>NUCLEOTIDE SEQUENCE</scope>
</reference>
<dbReference type="Pfam" id="PF00128">
    <property type="entry name" value="Alpha-amylase"/>
    <property type="match status" value="1"/>
</dbReference>
<dbReference type="PANTHER" id="PTHR10357">
    <property type="entry name" value="ALPHA-AMYLASE FAMILY MEMBER"/>
    <property type="match status" value="1"/>
</dbReference>
<comment type="caution">
    <text evidence="2">The sequence shown here is derived from an EMBL/GenBank/DDBJ whole genome shotgun (WGS) entry which is preliminary data.</text>
</comment>
<feature type="domain" description="Glycosyl hydrolase family 13 catalytic" evidence="1">
    <location>
        <begin position="45"/>
        <end position="482"/>
    </location>
</feature>
<protein>
    <recommendedName>
        <fullName evidence="1">Glycosyl hydrolase family 13 catalytic domain-containing protein</fullName>
    </recommendedName>
</protein>
<dbReference type="SMART" id="SM00642">
    <property type="entry name" value="Aamy"/>
    <property type="match status" value="1"/>
</dbReference>
<name>A0A094SGD7_9ZZZZ</name>
<dbReference type="SUPFAM" id="SSF51445">
    <property type="entry name" value="(Trans)glycosidases"/>
    <property type="match status" value="1"/>
</dbReference>
<accession>A0A094SGD7</accession>
<organism evidence="2">
    <name type="scientific">freshwater metagenome</name>
    <dbReference type="NCBI Taxonomy" id="449393"/>
    <lineage>
        <taxon>unclassified sequences</taxon>
        <taxon>metagenomes</taxon>
        <taxon>ecological metagenomes</taxon>
    </lineage>
</organism>
<dbReference type="GO" id="GO:0005975">
    <property type="term" value="P:carbohydrate metabolic process"/>
    <property type="evidence" value="ECO:0007669"/>
    <property type="project" value="InterPro"/>
</dbReference>
<dbReference type="InterPro" id="IPR013780">
    <property type="entry name" value="Glyco_hydro_b"/>
</dbReference>
<dbReference type="InterPro" id="IPR017853">
    <property type="entry name" value="GH"/>
</dbReference>
<dbReference type="Gene3D" id="3.20.20.80">
    <property type="entry name" value="Glycosidases"/>
    <property type="match status" value="1"/>
</dbReference>
<dbReference type="Gene3D" id="2.60.40.1180">
    <property type="entry name" value="Golgi alpha-mannosidase II"/>
    <property type="match status" value="1"/>
</dbReference>
<dbReference type="CDD" id="cd11339">
    <property type="entry name" value="AmyAc_bac_CMD_like_2"/>
    <property type="match status" value="1"/>
</dbReference>
<dbReference type="AlphaFoldDB" id="A0A094SGD7"/>
<proteinExistence type="predicted"/>
<evidence type="ECO:0000313" key="2">
    <source>
        <dbReference type="EMBL" id="KGA17363.1"/>
    </source>
</evidence>
<evidence type="ECO:0000259" key="1">
    <source>
        <dbReference type="SMART" id="SM00642"/>
    </source>
</evidence>
<sequence>MKKVLTILTVGTLALSVTAGSAAVNIASLATNIARGAQSDESAYFVMTDRYANGDTSNDFGGLKATSYEHGFDPADYGMFHGGDFKGLTNSLDRIKKLGFTSIWVTPPVKQQYMQGNSAAYHGYWGLDFTTIDPHLGTEYDFKEFVVKAHAIGLKVIIDIVVNHTADIIQYSDNNAYVSHKGAPYLDANGKAFEPADYAGKDTFPKLDANISFAKKPSVDANYVNAKKPAFLNDITNYHNRGDSNWSGTSVLDGDFFGLDDIFTQKPEVVKGWIDVWSTWITKFGIDGYRIDTAKHVNPEFWQAFIPAIMKAAKSAGKTDFPIYGEVFDSNPINTSKFVRDQAFPGVLDFPFQSNVTAYVTDGRGAEKLVELFNADDLYTTATTSAYGLTTFLGNHDMGRIGMFIDNKTGSDEDSLAKSKLANALLYLLRGGPALYYGDEKGMIGSGGDKAARQDMFPTLVSYWQSEERIGSEPIGTRSAFDVPNPLEDQITSMQAIIKANPALRNGTQQIRYANGELFATTRYLNGQEYAVVFNSGDVAKEIKFSVSTAGSKWSPIIGSALSSSASGSTLTVKVAPTGYVVLKAASKFKAKIAPTINLNAPRSDFAMDYLLEIGATVKGDEYNQVTFLVRQAGKSWVNIGTSDHRTVKGEVADAGLYRVFVEPRKYPTGTNLEFVSVVKNAAHKTAISKIVKYKVSY</sequence>